<dbReference type="PANTHER" id="PTHR33452:SF1">
    <property type="entry name" value="INNER MEMBRANE PROTEIN YPHA-RELATED"/>
    <property type="match status" value="1"/>
</dbReference>
<feature type="transmembrane region" description="Helical" evidence="7">
    <location>
        <begin position="120"/>
        <end position="140"/>
    </location>
</feature>
<accession>A0A970B365</accession>
<dbReference type="EMBL" id="JAAVXB010000001">
    <property type="protein sequence ID" value="NKF20902.1"/>
    <property type="molecule type" value="Genomic_DNA"/>
</dbReference>
<organism evidence="8 9">
    <name type="scientific">Solimonas marina</name>
    <dbReference type="NCBI Taxonomy" id="2714601"/>
    <lineage>
        <taxon>Bacteria</taxon>
        <taxon>Pseudomonadati</taxon>
        <taxon>Pseudomonadota</taxon>
        <taxon>Gammaproteobacteria</taxon>
        <taxon>Nevskiales</taxon>
        <taxon>Nevskiaceae</taxon>
        <taxon>Solimonas</taxon>
    </lineage>
</organism>
<keyword evidence="9" id="KW-1185">Reference proteome</keyword>
<reference evidence="8" key="1">
    <citation type="submission" date="2020-03" db="EMBL/GenBank/DDBJ databases">
        <title>Solimonas marina sp. nov., isolated from deep seawater of the Pacific Ocean.</title>
        <authorList>
            <person name="Liu X."/>
            <person name="Lai Q."/>
            <person name="Sun F."/>
            <person name="Gai Y."/>
            <person name="Li G."/>
            <person name="Shao Z."/>
        </authorList>
    </citation>
    <scope>NUCLEOTIDE SEQUENCE</scope>
    <source>
        <strain evidence="8">C16B3</strain>
    </source>
</reference>
<feature type="transmembrane region" description="Helical" evidence="7">
    <location>
        <begin position="87"/>
        <end position="108"/>
    </location>
</feature>
<evidence type="ECO:0000256" key="1">
    <source>
        <dbReference type="ARBA" id="ARBA00004651"/>
    </source>
</evidence>
<name>A0A970B365_9GAMM</name>
<comment type="caution">
    <text evidence="8">The sequence shown here is derived from an EMBL/GenBank/DDBJ whole genome shotgun (WGS) entry which is preliminary data.</text>
</comment>
<dbReference type="Proteomes" id="UP000653472">
    <property type="component" value="Unassembled WGS sequence"/>
</dbReference>
<keyword evidence="5 7" id="KW-1133">Transmembrane helix</keyword>
<dbReference type="InterPro" id="IPR032808">
    <property type="entry name" value="DoxX"/>
</dbReference>
<dbReference type="Pfam" id="PF07681">
    <property type="entry name" value="DoxX"/>
    <property type="match status" value="1"/>
</dbReference>
<evidence type="ECO:0000313" key="8">
    <source>
        <dbReference type="EMBL" id="NKF20902.1"/>
    </source>
</evidence>
<comment type="similarity">
    <text evidence="2">Belongs to the DoxX family.</text>
</comment>
<dbReference type="AlphaFoldDB" id="A0A970B365"/>
<protein>
    <submittedName>
        <fullName evidence="8">DoxX family protein</fullName>
    </submittedName>
</protein>
<keyword evidence="3" id="KW-1003">Cell membrane</keyword>
<comment type="subcellular location">
    <subcellularLocation>
        <location evidence="1">Cell membrane</location>
        <topology evidence="1">Multi-pass membrane protein</topology>
    </subcellularLocation>
</comment>
<feature type="transmembrane region" description="Helical" evidence="7">
    <location>
        <begin position="60"/>
        <end position="80"/>
    </location>
</feature>
<evidence type="ECO:0000256" key="3">
    <source>
        <dbReference type="ARBA" id="ARBA00022475"/>
    </source>
</evidence>
<gene>
    <name evidence="8" type="ORF">G7Y82_01140</name>
</gene>
<evidence type="ECO:0000256" key="2">
    <source>
        <dbReference type="ARBA" id="ARBA00006679"/>
    </source>
</evidence>
<evidence type="ECO:0000256" key="7">
    <source>
        <dbReference type="SAM" id="Phobius"/>
    </source>
</evidence>
<dbReference type="InterPro" id="IPR051907">
    <property type="entry name" value="DoxX-like_oxidoreductase"/>
</dbReference>
<proteinExistence type="inferred from homology"/>
<dbReference type="RefSeq" id="WP_168146160.1">
    <property type="nucleotide sequence ID" value="NZ_JAAVXB010000001.1"/>
</dbReference>
<feature type="transmembrane region" description="Helical" evidence="7">
    <location>
        <begin position="25"/>
        <end position="48"/>
    </location>
</feature>
<keyword evidence="6 7" id="KW-0472">Membrane</keyword>
<evidence type="ECO:0000256" key="5">
    <source>
        <dbReference type="ARBA" id="ARBA00022989"/>
    </source>
</evidence>
<sequence length="144" mass="14889">MNTITATPATASRAGAHDLVSYAALLLRVTLGATLLTHGLIKLFVFTLPGTAAFFSSVGFPGWTAYIVAPAEALGGLALIVGFQTRWVAIATLPILLGAMSVHIHNGYTFSNANGGWEYPLFLVAAAVLAALLGGGRYALTRSA</sequence>
<evidence type="ECO:0000313" key="9">
    <source>
        <dbReference type="Proteomes" id="UP000653472"/>
    </source>
</evidence>
<dbReference type="GO" id="GO:0005886">
    <property type="term" value="C:plasma membrane"/>
    <property type="evidence" value="ECO:0007669"/>
    <property type="project" value="UniProtKB-SubCell"/>
</dbReference>
<dbReference type="PANTHER" id="PTHR33452">
    <property type="entry name" value="OXIDOREDUCTASE CATD-RELATED"/>
    <property type="match status" value="1"/>
</dbReference>
<evidence type="ECO:0000256" key="4">
    <source>
        <dbReference type="ARBA" id="ARBA00022692"/>
    </source>
</evidence>
<keyword evidence="4 7" id="KW-0812">Transmembrane</keyword>
<evidence type="ECO:0000256" key="6">
    <source>
        <dbReference type="ARBA" id="ARBA00023136"/>
    </source>
</evidence>